<protein>
    <recommendedName>
        <fullName evidence="1">Glycosyl transferase family 1 domain-containing protein</fullName>
    </recommendedName>
</protein>
<dbReference type="RefSeq" id="WP_130557826.1">
    <property type="nucleotide sequence ID" value="NZ_AP028947.1"/>
</dbReference>
<dbReference type="Gene3D" id="3.40.50.2000">
    <property type="entry name" value="Glycogen Phosphorylase B"/>
    <property type="match status" value="1"/>
</dbReference>
<evidence type="ECO:0000313" key="2">
    <source>
        <dbReference type="EMBL" id="BET27060.1"/>
    </source>
</evidence>
<dbReference type="NCBIfam" id="TIGR04348">
    <property type="entry name" value="selenoneine biosynthesis selenosugar synthase SenB"/>
    <property type="match status" value="1"/>
</dbReference>
<dbReference type="InterPro" id="IPR027627">
    <property type="entry name" value="Glycosyltransferase_put"/>
</dbReference>
<dbReference type="Proteomes" id="UP001329151">
    <property type="component" value="Chromosome"/>
</dbReference>
<dbReference type="PANTHER" id="PTHR46660:SF2">
    <property type="entry name" value="GLYCOSYLTRANSFERASE 1 DOMAIN-CONTAINING PROTEIN 1"/>
    <property type="match status" value="1"/>
</dbReference>
<evidence type="ECO:0000259" key="1">
    <source>
        <dbReference type="Pfam" id="PF00534"/>
    </source>
</evidence>
<dbReference type="EMBL" id="AP028947">
    <property type="protein sequence ID" value="BET27060.1"/>
    <property type="molecule type" value="Genomic_DNA"/>
</dbReference>
<evidence type="ECO:0000313" key="3">
    <source>
        <dbReference type="Proteomes" id="UP001329151"/>
    </source>
</evidence>
<organism evidence="2 3">
    <name type="scientific">Limnobacter thiooxidans</name>
    <dbReference type="NCBI Taxonomy" id="131080"/>
    <lineage>
        <taxon>Bacteria</taxon>
        <taxon>Pseudomonadati</taxon>
        <taxon>Pseudomonadota</taxon>
        <taxon>Betaproteobacteria</taxon>
        <taxon>Burkholderiales</taxon>
        <taxon>Burkholderiaceae</taxon>
        <taxon>Limnobacter</taxon>
    </lineage>
</organism>
<sequence length="349" mass="38476">MSKPRIAIVSPALADANNGNWQTARRWQLFMSEHFDVRVVKTWEDSDQTQQDVALIALHARRSADSVQAWATSRGLAAGSSPGLIVALTGTDLYRDIETDKAAQDSLELAQHLIVLQEKGVEKLGEKLQSKTSVIFQSTTSRKTLAKPKRRLKVVMVGHLRDEKMPQTLMEVAVLLRGYGDIYIDHIGGPLDPELAQAAQDTMQVCPNYRWLGNLPHGTTRTRIQRAHVLVHASKMEGGAHVIMEAVCSGTPVVASFIDGNIGMLGTNYPGYFPMGNSHALANMLTQLQEDIVNPKPLPPGKSSLYTKLNNQCAERAKLFAPENEQNQLIRLVQRAIQYNTVATSHANI</sequence>
<name>A0AA86J9C4_9BURK</name>
<dbReference type="PANTHER" id="PTHR46660">
    <property type="match status" value="1"/>
</dbReference>
<dbReference type="SUPFAM" id="SSF53756">
    <property type="entry name" value="UDP-Glycosyltransferase/glycogen phosphorylase"/>
    <property type="match status" value="1"/>
</dbReference>
<feature type="domain" description="Glycosyl transferase family 1" evidence="1">
    <location>
        <begin position="139"/>
        <end position="291"/>
    </location>
</feature>
<dbReference type="InterPro" id="IPR052622">
    <property type="entry name" value="Glycosyltransferase_G1"/>
</dbReference>
<dbReference type="KEGG" id="lto:RGQ30_25610"/>
<dbReference type="Pfam" id="PF00534">
    <property type="entry name" value="Glycos_transf_1"/>
    <property type="match status" value="1"/>
</dbReference>
<accession>A0AA86J9C4</accession>
<dbReference type="InterPro" id="IPR001296">
    <property type="entry name" value="Glyco_trans_1"/>
</dbReference>
<gene>
    <name evidence="2" type="ORF">RGQ30_25610</name>
</gene>
<dbReference type="CDD" id="cd03801">
    <property type="entry name" value="GT4_PimA-like"/>
    <property type="match status" value="1"/>
</dbReference>
<proteinExistence type="predicted"/>
<reference evidence="2 3" key="1">
    <citation type="submission" date="2023-10" db="EMBL/GenBank/DDBJ databases">
        <title>Complete Genome Sequence of Limnobacter thiooxidans CS-K2T, Isolated from freshwater lake sediments in Bavaria, Germany.</title>
        <authorList>
            <person name="Naruki M."/>
            <person name="Watanabe A."/>
            <person name="Warashina T."/>
            <person name="Morita T."/>
            <person name="Arakawa K."/>
        </authorList>
    </citation>
    <scope>NUCLEOTIDE SEQUENCE [LARGE SCALE GENOMIC DNA]</scope>
    <source>
        <strain evidence="2 3">CS-K2</strain>
    </source>
</reference>
<dbReference type="AlphaFoldDB" id="A0AA86J9C4"/>
<dbReference type="GO" id="GO:0016757">
    <property type="term" value="F:glycosyltransferase activity"/>
    <property type="evidence" value="ECO:0007669"/>
    <property type="project" value="InterPro"/>
</dbReference>
<keyword evidence="3" id="KW-1185">Reference proteome</keyword>